<dbReference type="Proteomes" id="UP000032266">
    <property type="component" value="Chromosome"/>
</dbReference>
<gene>
    <name evidence="1" type="ORF">YC6258_00839</name>
</gene>
<evidence type="ECO:0000313" key="1">
    <source>
        <dbReference type="EMBL" id="AJQ92889.1"/>
    </source>
</evidence>
<dbReference type="AlphaFoldDB" id="A0A0C5VRJ6"/>
<dbReference type="HOGENOM" id="CLU_3118381_0_0_6"/>
<sequence length="50" mass="5734">MPINWTACWRKPLNINGSYERTFIDLELIAQNKKLVKSFFQAQSVSFAAG</sequence>
<protein>
    <submittedName>
        <fullName evidence="1">Uncharacterized protein</fullName>
    </submittedName>
</protein>
<reference evidence="1 2" key="1">
    <citation type="submission" date="2014-01" db="EMBL/GenBank/DDBJ databases">
        <title>Full genme sequencing of cellulolytic bacterium Gynuella sunshinyii YC6258T gen. nov., sp. nov.</title>
        <authorList>
            <person name="Khan H."/>
            <person name="Chung E.J."/>
            <person name="Chung Y.R."/>
        </authorList>
    </citation>
    <scope>NUCLEOTIDE SEQUENCE [LARGE SCALE GENOMIC DNA]</scope>
    <source>
        <strain evidence="1 2">YC6258</strain>
    </source>
</reference>
<keyword evidence="2" id="KW-1185">Reference proteome</keyword>
<name>A0A0C5VRJ6_9GAMM</name>
<evidence type="ECO:0000313" key="2">
    <source>
        <dbReference type="Proteomes" id="UP000032266"/>
    </source>
</evidence>
<dbReference type="KEGG" id="gsn:YC6258_00839"/>
<accession>A0A0C5VRJ6</accession>
<dbReference type="STRING" id="1445510.YC6258_00839"/>
<dbReference type="EMBL" id="CP007142">
    <property type="protein sequence ID" value="AJQ92889.1"/>
    <property type="molecule type" value="Genomic_DNA"/>
</dbReference>
<organism evidence="1 2">
    <name type="scientific">Gynuella sunshinyii YC6258</name>
    <dbReference type="NCBI Taxonomy" id="1445510"/>
    <lineage>
        <taxon>Bacteria</taxon>
        <taxon>Pseudomonadati</taxon>
        <taxon>Pseudomonadota</taxon>
        <taxon>Gammaproteobacteria</taxon>
        <taxon>Oceanospirillales</taxon>
        <taxon>Saccharospirillaceae</taxon>
        <taxon>Gynuella</taxon>
    </lineage>
</organism>
<proteinExistence type="predicted"/>